<gene>
    <name evidence="2" type="ORF">SDC9_118658</name>
</gene>
<reference evidence="2" key="1">
    <citation type="submission" date="2019-08" db="EMBL/GenBank/DDBJ databases">
        <authorList>
            <person name="Kucharzyk K."/>
            <person name="Murdoch R.W."/>
            <person name="Higgins S."/>
            <person name="Loffler F."/>
        </authorList>
    </citation>
    <scope>NUCLEOTIDE SEQUENCE</scope>
</reference>
<comment type="caution">
    <text evidence="2">The sequence shown here is derived from an EMBL/GenBank/DDBJ whole genome shotgun (WGS) entry which is preliminary data.</text>
</comment>
<keyword evidence="1" id="KW-0472">Membrane</keyword>
<proteinExistence type="predicted"/>
<dbReference type="EMBL" id="VSSQ01024271">
    <property type="protein sequence ID" value="MPM71688.1"/>
    <property type="molecule type" value="Genomic_DNA"/>
</dbReference>
<accession>A0A645C2V6</accession>
<dbReference type="AlphaFoldDB" id="A0A645C2V6"/>
<protein>
    <recommendedName>
        <fullName evidence="3">Bacterial sugar transferase domain-containing protein</fullName>
    </recommendedName>
</protein>
<evidence type="ECO:0008006" key="3">
    <source>
        <dbReference type="Google" id="ProtNLM"/>
    </source>
</evidence>
<keyword evidence="1" id="KW-1133">Transmembrane helix</keyword>
<name>A0A645C2V6_9ZZZZ</name>
<organism evidence="2">
    <name type="scientific">bioreactor metagenome</name>
    <dbReference type="NCBI Taxonomy" id="1076179"/>
    <lineage>
        <taxon>unclassified sequences</taxon>
        <taxon>metagenomes</taxon>
        <taxon>ecological metagenomes</taxon>
    </lineage>
</organism>
<evidence type="ECO:0000313" key="2">
    <source>
        <dbReference type="EMBL" id="MPM71688.1"/>
    </source>
</evidence>
<evidence type="ECO:0000256" key="1">
    <source>
        <dbReference type="SAM" id="Phobius"/>
    </source>
</evidence>
<sequence>MRLSQLNEIVHIYRINEIIFCAKNISSQDIISLMSGLTERSIEFKIAPPESLYIIGSNNINHPGDFYVYNINNISRPENLRRKRILDISVSFLLLILLPLLFWIMRSPFGFARNVFAVLSGCRSWVGYNLSIPLSHRFPAIKKGILNPVDFARKPIDNPATIDNLNIMYARDYKVWNDLQIIMRNLRSLGR</sequence>
<keyword evidence="1" id="KW-0812">Transmembrane</keyword>
<feature type="transmembrane region" description="Helical" evidence="1">
    <location>
        <begin position="85"/>
        <end position="105"/>
    </location>
</feature>